<dbReference type="EMBL" id="JBBNAE010000007">
    <property type="protein sequence ID" value="KAK9110674.1"/>
    <property type="molecule type" value="Genomic_DNA"/>
</dbReference>
<dbReference type="Gene3D" id="1.25.40.10">
    <property type="entry name" value="Tetratricopeptide repeat domain"/>
    <property type="match status" value="1"/>
</dbReference>
<dbReference type="Proteomes" id="UP001417504">
    <property type="component" value="Unassembled WGS sequence"/>
</dbReference>
<reference evidence="4 5" key="1">
    <citation type="submission" date="2024-01" db="EMBL/GenBank/DDBJ databases">
        <title>Genome assemblies of Stephania.</title>
        <authorList>
            <person name="Yang L."/>
        </authorList>
    </citation>
    <scope>NUCLEOTIDE SEQUENCE [LARGE SCALE GENOMIC DNA]</scope>
    <source>
        <strain evidence="4">QJT</strain>
        <tissue evidence="4">Leaf</tissue>
    </source>
</reference>
<organism evidence="4 5">
    <name type="scientific">Stephania japonica</name>
    <dbReference type="NCBI Taxonomy" id="461633"/>
    <lineage>
        <taxon>Eukaryota</taxon>
        <taxon>Viridiplantae</taxon>
        <taxon>Streptophyta</taxon>
        <taxon>Embryophyta</taxon>
        <taxon>Tracheophyta</taxon>
        <taxon>Spermatophyta</taxon>
        <taxon>Magnoliopsida</taxon>
        <taxon>Ranunculales</taxon>
        <taxon>Menispermaceae</taxon>
        <taxon>Menispermoideae</taxon>
        <taxon>Cissampelideae</taxon>
        <taxon>Stephania</taxon>
    </lineage>
</organism>
<feature type="region of interest" description="Disordered" evidence="2">
    <location>
        <begin position="242"/>
        <end position="261"/>
    </location>
</feature>
<dbReference type="SUPFAM" id="SSF48452">
    <property type="entry name" value="TPR-like"/>
    <property type="match status" value="2"/>
</dbReference>
<comment type="caution">
    <text evidence="4">The sequence shown here is derived from an EMBL/GenBank/DDBJ whole genome shotgun (WGS) entry which is preliminary data.</text>
</comment>
<keyword evidence="5" id="KW-1185">Reference proteome</keyword>
<dbReference type="InterPro" id="IPR019734">
    <property type="entry name" value="TPR_rpt"/>
</dbReference>
<sequence>MAECTSSSSPERKSGCVAMIYGSIFRGRKLWPRRAASGNSLNVANNQNVNRTSSSNSKRRRGGGHSSDETAFLDVSNNVSESQMRSPERPVVNAAYRNPAISPSPYQYQDQGSNFRASNGPPKLVQTTTTTTTSTTHGFVNQGKKVPKEAIGLSGELDSMINDYQRTKGSSNLVRASSGNVMLYSQFGNLRQQGNVGNLNSTTYTNTTDNVFDYLPKTAKETSYGNGNVNTNTNTKTNYNDVGGRVGGKVNEKMNNKPRAQPESLCRALSTRMDPEQLKIMGNEDYKEGRFAEALALYEAAIAIDSGKASYRSNKSAALTGLGRLLEAVFECREAIRIDPFYHRAHHRLASLYLRLGEAEKALYHYKQSGPETDAQEAAHAKGLQTHLHKCTEAKRLRDWNGLIKAAEKAISSGADSAPQIFALQAEALLKIHRHQEADAIMSNIGPNFSVEDCTKFFGPIGNANLLVIRAQVDLAAGRFEDAVALAQHAARLDSNNKEAMKLVRRTEGVSSARSAGNELFKASKFLEACAAYGEGLEHDPLNSVLLCNRAACRAKLGQFEKAVEDCTRALSVRPSYTKARLRRADCNAKLERWEASIEDYEALREALPDDEEVISALSEVRAQLKKKKHKSKDSEGMKSCNLNVIADEEHFRQVKESHGVSVVAFCDKAGDKQELQVMERFQKKYPSINFLKLEVQDHEELAQSEGVTSTPVFKIYKGGSTVEEFHGNDHESLESTIKFYSS</sequence>
<dbReference type="InterPro" id="IPR011990">
    <property type="entry name" value="TPR-like_helical_dom_sf"/>
</dbReference>
<dbReference type="InterPro" id="IPR013766">
    <property type="entry name" value="Thioredoxin_domain"/>
</dbReference>
<dbReference type="PROSITE" id="PS50005">
    <property type="entry name" value="TPR"/>
    <property type="match status" value="1"/>
</dbReference>
<feature type="repeat" description="TPR" evidence="1">
    <location>
        <begin position="544"/>
        <end position="577"/>
    </location>
</feature>
<dbReference type="AlphaFoldDB" id="A0AAP0I8H0"/>
<evidence type="ECO:0000256" key="1">
    <source>
        <dbReference type="PROSITE-ProRule" id="PRU00339"/>
    </source>
</evidence>
<dbReference type="GO" id="GO:0006950">
    <property type="term" value="P:response to stress"/>
    <property type="evidence" value="ECO:0007669"/>
    <property type="project" value="UniProtKB-ARBA"/>
</dbReference>
<dbReference type="GO" id="GO:0005737">
    <property type="term" value="C:cytoplasm"/>
    <property type="evidence" value="ECO:0007669"/>
    <property type="project" value="TreeGrafter"/>
</dbReference>
<dbReference type="InterPro" id="IPR044534">
    <property type="entry name" value="TTL1-4"/>
</dbReference>
<keyword evidence="1" id="KW-0802">TPR repeat</keyword>
<dbReference type="InterPro" id="IPR036249">
    <property type="entry name" value="Thioredoxin-like_sf"/>
</dbReference>
<feature type="domain" description="Thioredoxin" evidence="3">
    <location>
        <begin position="645"/>
        <end position="739"/>
    </location>
</feature>
<dbReference type="PANTHER" id="PTHR46050:SF7">
    <property type="entry name" value="TETRATRICOPEPTIDE REPEAT (TPR)-LIKE SUPERFAMILY PROTEIN"/>
    <property type="match status" value="1"/>
</dbReference>
<accession>A0AAP0I8H0</accession>
<dbReference type="SMART" id="SM00028">
    <property type="entry name" value="TPR"/>
    <property type="match status" value="7"/>
</dbReference>
<dbReference type="Gene3D" id="3.40.30.10">
    <property type="entry name" value="Glutaredoxin"/>
    <property type="match status" value="1"/>
</dbReference>
<dbReference type="Pfam" id="PF13432">
    <property type="entry name" value="TPR_16"/>
    <property type="match status" value="1"/>
</dbReference>
<feature type="compositionally biased region" description="Low complexity" evidence="2">
    <location>
        <begin position="40"/>
        <end position="56"/>
    </location>
</feature>
<dbReference type="SUPFAM" id="SSF52833">
    <property type="entry name" value="Thioredoxin-like"/>
    <property type="match status" value="1"/>
</dbReference>
<dbReference type="PANTHER" id="PTHR46050">
    <property type="entry name" value="TPR REPEAT-CONTAINING THIOREDOXIN"/>
    <property type="match status" value="1"/>
</dbReference>
<feature type="region of interest" description="Disordered" evidence="2">
    <location>
        <begin position="40"/>
        <end position="89"/>
    </location>
</feature>
<feature type="compositionally biased region" description="Low complexity" evidence="2">
    <location>
        <begin position="127"/>
        <end position="136"/>
    </location>
</feature>
<dbReference type="Pfam" id="PF00085">
    <property type="entry name" value="Thioredoxin"/>
    <property type="match status" value="1"/>
</dbReference>
<evidence type="ECO:0000259" key="3">
    <source>
        <dbReference type="Pfam" id="PF00085"/>
    </source>
</evidence>
<evidence type="ECO:0000256" key="2">
    <source>
        <dbReference type="SAM" id="MobiDB-lite"/>
    </source>
</evidence>
<gene>
    <name evidence="4" type="ORF">Sjap_018734</name>
</gene>
<dbReference type="Pfam" id="PF00515">
    <property type="entry name" value="TPR_1"/>
    <property type="match status" value="1"/>
</dbReference>
<dbReference type="CDD" id="cd02947">
    <property type="entry name" value="TRX_family"/>
    <property type="match status" value="1"/>
</dbReference>
<evidence type="ECO:0000313" key="4">
    <source>
        <dbReference type="EMBL" id="KAK9110674.1"/>
    </source>
</evidence>
<feature type="compositionally biased region" description="Polar residues" evidence="2">
    <location>
        <begin position="75"/>
        <end position="85"/>
    </location>
</feature>
<protein>
    <recommendedName>
        <fullName evidence="3">Thioredoxin domain-containing protein</fullName>
    </recommendedName>
</protein>
<feature type="region of interest" description="Disordered" evidence="2">
    <location>
        <begin position="114"/>
        <end position="140"/>
    </location>
</feature>
<name>A0AAP0I8H0_9MAGN</name>
<evidence type="ECO:0000313" key="5">
    <source>
        <dbReference type="Proteomes" id="UP001417504"/>
    </source>
</evidence>
<proteinExistence type="predicted"/>